<keyword evidence="2" id="KW-0288">FMN</keyword>
<dbReference type="RefSeq" id="WP_146810958.1">
    <property type="nucleotide sequence ID" value="NZ_BJXX01000132.1"/>
</dbReference>
<name>A0A511V8Z2_9BACL</name>
<dbReference type="EMBL" id="BJXX01000132">
    <property type="protein sequence ID" value="GEN35424.1"/>
    <property type="molecule type" value="Genomic_DNA"/>
</dbReference>
<protein>
    <submittedName>
        <fullName evidence="5">FMN reductase</fullName>
    </submittedName>
</protein>
<evidence type="ECO:0000256" key="3">
    <source>
        <dbReference type="ARBA" id="ARBA00023002"/>
    </source>
</evidence>
<dbReference type="AlphaFoldDB" id="A0A511V8Z2"/>
<dbReference type="Proteomes" id="UP000321157">
    <property type="component" value="Unassembled WGS sequence"/>
</dbReference>
<evidence type="ECO:0000256" key="2">
    <source>
        <dbReference type="ARBA" id="ARBA00022643"/>
    </source>
</evidence>
<comment type="caution">
    <text evidence="5">The sequence shown here is derived from an EMBL/GenBank/DDBJ whole genome shotgun (WGS) entry which is preliminary data.</text>
</comment>
<dbReference type="PANTHER" id="PTHR43408">
    <property type="entry name" value="FMN REDUCTASE (NADPH)"/>
    <property type="match status" value="1"/>
</dbReference>
<keyword evidence="1" id="KW-0285">Flavoprotein</keyword>
<accession>A0A511V8Z2</accession>
<evidence type="ECO:0000259" key="4">
    <source>
        <dbReference type="Pfam" id="PF03358"/>
    </source>
</evidence>
<sequence>MKLLGISGTILGAKTAILVEKVLHAARENHSNIEVEMLDLRHYNVQFCDGRDPSFYNEDTQKVIEIVSQADFYLIGSPIFNGSMPAPLKNLFDLIPPSVFRYKVMGFVANGGTYQHYLVVENQLKPIVGYLRAYVAPSYVYANTNHFNHENEIVDEDVLERIQNLANELVHMQQGLKERKTYII</sequence>
<dbReference type="Gene3D" id="3.40.50.360">
    <property type="match status" value="1"/>
</dbReference>
<evidence type="ECO:0000256" key="1">
    <source>
        <dbReference type="ARBA" id="ARBA00022630"/>
    </source>
</evidence>
<dbReference type="Pfam" id="PF03358">
    <property type="entry name" value="FMN_red"/>
    <property type="match status" value="1"/>
</dbReference>
<evidence type="ECO:0000313" key="6">
    <source>
        <dbReference type="Proteomes" id="UP000321157"/>
    </source>
</evidence>
<organism evidence="5 6">
    <name type="scientific">Aneurinibacillus danicus</name>
    <dbReference type="NCBI Taxonomy" id="267746"/>
    <lineage>
        <taxon>Bacteria</taxon>
        <taxon>Bacillati</taxon>
        <taxon>Bacillota</taxon>
        <taxon>Bacilli</taxon>
        <taxon>Bacillales</taxon>
        <taxon>Paenibacillaceae</taxon>
        <taxon>Aneurinibacillus group</taxon>
        <taxon>Aneurinibacillus</taxon>
    </lineage>
</organism>
<dbReference type="OrthoDB" id="1643408at2"/>
<dbReference type="GO" id="GO:0016491">
    <property type="term" value="F:oxidoreductase activity"/>
    <property type="evidence" value="ECO:0007669"/>
    <property type="project" value="UniProtKB-KW"/>
</dbReference>
<reference evidence="5 6" key="1">
    <citation type="submission" date="2019-07" db="EMBL/GenBank/DDBJ databases">
        <title>Whole genome shotgun sequence of Aneurinibacillus danicus NBRC 102444.</title>
        <authorList>
            <person name="Hosoyama A."/>
            <person name="Uohara A."/>
            <person name="Ohji S."/>
            <person name="Ichikawa N."/>
        </authorList>
    </citation>
    <scope>NUCLEOTIDE SEQUENCE [LARGE SCALE GENOMIC DNA]</scope>
    <source>
        <strain evidence="5 6">NBRC 102444</strain>
    </source>
</reference>
<keyword evidence="6" id="KW-1185">Reference proteome</keyword>
<dbReference type="SUPFAM" id="SSF52218">
    <property type="entry name" value="Flavoproteins"/>
    <property type="match status" value="1"/>
</dbReference>
<gene>
    <name evidence="5" type="ORF">ADA01nite_28840</name>
</gene>
<evidence type="ECO:0000313" key="5">
    <source>
        <dbReference type="EMBL" id="GEN35424.1"/>
    </source>
</evidence>
<dbReference type="InterPro" id="IPR029039">
    <property type="entry name" value="Flavoprotein-like_sf"/>
</dbReference>
<feature type="domain" description="NADPH-dependent FMN reductase-like" evidence="4">
    <location>
        <begin position="1"/>
        <end position="143"/>
    </location>
</feature>
<proteinExistence type="predicted"/>
<dbReference type="InterPro" id="IPR051814">
    <property type="entry name" value="NAD(P)H-dep_FMN_reductase"/>
</dbReference>
<dbReference type="PANTHER" id="PTHR43408:SF2">
    <property type="entry name" value="FMN REDUCTASE (NADPH)"/>
    <property type="match status" value="1"/>
</dbReference>
<dbReference type="InterPro" id="IPR005025">
    <property type="entry name" value="FMN_Rdtase-like_dom"/>
</dbReference>
<keyword evidence="3" id="KW-0560">Oxidoreductase</keyword>